<dbReference type="Gene3D" id="3.30.565.10">
    <property type="entry name" value="Histidine kinase-like ATPase, C-terminal domain"/>
    <property type="match status" value="1"/>
</dbReference>
<dbReference type="Pfam" id="PF07730">
    <property type="entry name" value="HisKA_3"/>
    <property type="match status" value="1"/>
</dbReference>
<keyword evidence="9" id="KW-1185">Reference proteome</keyword>
<comment type="catalytic activity">
    <reaction evidence="1">
        <text>ATP + protein L-histidine = ADP + protein N-phospho-L-histidine.</text>
        <dbReference type="EC" id="2.7.13.3"/>
    </reaction>
</comment>
<dbReference type="InterPro" id="IPR036890">
    <property type="entry name" value="HATPase_C_sf"/>
</dbReference>
<dbReference type="Pfam" id="PF02518">
    <property type="entry name" value="HATPase_c"/>
    <property type="match status" value="1"/>
</dbReference>
<evidence type="ECO:0000256" key="4">
    <source>
        <dbReference type="ARBA" id="ARBA00022777"/>
    </source>
</evidence>
<evidence type="ECO:0000256" key="6">
    <source>
        <dbReference type="SAM" id="Coils"/>
    </source>
</evidence>
<dbReference type="EMBL" id="FNNG01000008">
    <property type="protein sequence ID" value="SDX26354.1"/>
    <property type="molecule type" value="Genomic_DNA"/>
</dbReference>
<dbReference type="EC" id="2.7.13.3" evidence="2"/>
<dbReference type="Proteomes" id="UP000198828">
    <property type="component" value="Unassembled WGS sequence"/>
</dbReference>
<name>A0A1H3AB00_9FIRM</name>
<dbReference type="SMART" id="SM00387">
    <property type="entry name" value="HATPase_c"/>
    <property type="match status" value="1"/>
</dbReference>
<dbReference type="PIRSF" id="PIRSF003169">
    <property type="entry name" value="STHK_DegS"/>
    <property type="match status" value="1"/>
</dbReference>
<evidence type="ECO:0000256" key="2">
    <source>
        <dbReference type="ARBA" id="ARBA00012438"/>
    </source>
</evidence>
<keyword evidence="3" id="KW-0808">Transferase</keyword>
<dbReference type="InterPro" id="IPR008595">
    <property type="entry name" value="DegS"/>
</dbReference>
<dbReference type="PANTHER" id="PTHR24421">
    <property type="entry name" value="NITRATE/NITRITE SENSOR PROTEIN NARX-RELATED"/>
    <property type="match status" value="1"/>
</dbReference>
<dbReference type="GO" id="GO:0016020">
    <property type="term" value="C:membrane"/>
    <property type="evidence" value="ECO:0007669"/>
    <property type="project" value="InterPro"/>
</dbReference>
<dbReference type="GO" id="GO:0000155">
    <property type="term" value="F:phosphorelay sensor kinase activity"/>
    <property type="evidence" value="ECO:0007669"/>
    <property type="project" value="InterPro"/>
</dbReference>
<dbReference type="Gene3D" id="1.20.5.1930">
    <property type="match status" value="1"/>
</dbReference>
<dbReference type="Pfam" id="PF05384">
    <property type="entry name" value="DegS"/>
    <property type="match status" value="1"/>
</dbReference>
<evidence type="ECO:0000313" key="9">
    <source>
        <dbReference type="Proteomes" id="UP000198828"/>
    </source>
</evidence>
<evidence type="ECO:0000256" key="3">
    <source>
        <dbReference type="ARBA" id="ARBA00022679"/>
    </source>
</evidence>
<dbReference type="GO" id="GO:0046983">
    <property type="term" value="F:protein dimerization activity"/>
    <property type="evidence" value="ECO:0007669"/>
    <property type="project" value="InterPro"/>
</dbReference>
<dbReference type="InterPro" id="IPR016381">
    <property type="entry name" value="Sig_transdc_His_kinase_DegS"/>
</dbReference>
<sequence length="387" mass="44618">MNSLSLKVERINDILKETINSIEINKNEITEIVEHAREEVNKIKAELSNIKKQVEKVIEEVDLLEIEEKKSKAYLANISKNFRIYTEDDIKIAYDRANEARIKLYLKREEEKNLIERRKEQELRLKSAIKVYKKAERVRKSVSVVTEYLRGNLDDIILTVDHLNKKQALGIKIIEAQEIERERLARDIHDGPAQSMANILIKAEICERLMEIDKEKSREELQNLKAIVRTTLSDLRKTIYDLRPMSLDDLGLVPTIERYIHNFTKHTGVPIEFNVIGNVINLNPAIETSLFRIVQESLNNIFKHAKATEASVNLEYSPNRLNLLIIDNGIGFDVDEVETYNNDSMGGFGLISIRERVELLGGKMEIKSNIGEGTKIIIYIILPEEEN</sequence>
<dbReference type="RefSeq" id="WP_234949880.1">
    <property type="nucleotide sequence ID" value="NZ_FNNG01000008.1"/>
</dbReference>
<dbReference type="PROSITE" id="PS50109">
    <property type="entry name" value="HIS_KIN"/>
    <property type="match status" value="1"/>
</dbReference>
<reference evidence="8 9" key="1">
    <citation type="submission" date="2016-10" db="EMBL/GenBank/DDBJ databases">
        <authorList>
            <person name="de Groot N.N."/>
        </authorList>
    </citation>
    <scope>NUCLEOTIDE SEQUENCE [LARGE SCALE GENOMIC DNA]</scope>
    <source>
        <strain evidence="8 9">DSM 23310</strain>
    </source>
</reference>
<feature type="domain" description="Histidine kinase" evidence="7">
    <location>
        <begin position="191"/>
        <end position="384"/>
    </location>
</feature>
<keyword evidence="6" id="KW-0175">Coiled coil</keyword>
<dbReference type="SUPFAM" id="SSF55874">
    <property type="entry name" value="ATPase domain of HSP90 chaperone/DNA topoisomerase II/histidine kinase"/>
    <property type="match status" value="1"/>
</dbReference>
<dbReference type="InterPro" id="IPR005467">
    <property type="entry name" value="His_kinase_dom"/>
</dbReference>
<organism evidence="8 9">
    <name type="scientific">Tepidimicrobium xylanilyticum</name>
    <dbReference type="NCBI Taxonomy" id="1123352"/>
    <lineage>
        <taxon>Bacteria</taxon>
        <taxon>Bacillati</taxon>
        <taxon>Bacillota</taxon>
        <taxon>Tissierellia</taxon>
        <taxon>Tissierellales</taxon>
        <taxon>Tepidimicrobiaceae</taxon>
        <taxon>Tepidimicrobium</taxon>
    </lineage>
</organism>
<feature type="coiled-coil region" evidence="6">
    <location>
        <begin position="19"/>
        <end position="67"/>
    </location>
</feature>
<dbReference type="InterPro" id="IPR050482">
    <property type="entry name" value="Sensor_HK_TwoCompSys"/>
</dbReference>
<dbReference type="AlphaFoldDB" id="A0A1H3AB00"/>
<protein>
    <recommendedName>
        <fullName evidence="2">histidine kinase</fullName>
        <ecNumber evidence="2">2.7.13.3</ecNumber>
    </recommendedName>
</protein>
<gene>
    <name evidence="8" type="ORF">SAMN05660923_02026</name>
</gene>
<dbReference type="InterPro" id="IPR003594">
    <property type="entry name" value="HATPase_dom"/>
</dbReference>
<evidence type="ECO:0000256" key="1">
    <source>
        <dbReference type="ARBA" id="ARBA00000085"/>
    </source>
</evidence>
<dbReference type="PANTHER" id="PTHR24421:SF55">
    <property type="entry name" value="SENSOR HISTIDINE KINASE YDFH"/>
    <property type="match status" value="1"/>
</dbReference>
<keyword evidence="4 8" id="KW-0418">Kinase</keyword>
<accession>A0A1H3AB00</accession>
<evidence type="ECO:0000259" key="7">
    <source>
        <dbReference type="PROSITE" id="PS50109"/>
    </source>
</evidence>
<evidence type="ECO:0000256" key="5">
    <source>
        <dbReference type="ARBA" id="ARBA00023012"/>
    </source>
</evidence>
<proteinExistence type="predicted"/>
<dbReference type="InterPro" id="IPR011712">
    <property type="entry name" value="Sig_transdc_His_kin_sub3_dim/P"/>
</dbReference>
<keyword evidence="5" id="KW-0902">Two-component regulatory system</keyword>
<dbReference type="CDD" id="cd16917">
    <property type="entry name" value="HATPase_UhpB-NarQ-NarX-like"/>
    <property type="match status" value="1"/>
</dbReference>
<evidence type="ECO:0000313" key="8">
    <source>
        <dbReference type="EMBL" id="SDX26354.1"/>
    </source>
</evidence>